<dbReference type="STRING" id="1075417.SAMN05421823_108247"/>
<evidence type="ECO:0000256" key="2">
    <source>
        <dbReference type="ARBA" id="ARBA00022676"/>
    </source>
</evidence>
<dbReference type="InterPro" id="IPR029044">
    <property type="entry name" value="Nucleotide-diphossugar_trans"/>
</dbReference>
<evidence type="ECO:0000256" key="3">
    <source>
        <dbReference type="ARBA" id="ARBA00022679"/>
    </source>
</evidence>
<proteinExistence type="inferred from homology"/>
<dbReference type="PANTHER" id="PTHR43179">
    <property type="entry name" value="RHAMNOSYLTRANSFERASE WBBL"/>
    <property type="match status" value="1"/>
</dbReference>
<evidence type="ECO:0000259" key="4">
    <source>
        <dbReference type="Pfam" id="PF00535"/>
    </source>
</evidence>
<evidence type="ECO:0000256" key="1">
    <source>
        <dbReference type="ARBA" id="ARBA00006739"/>
    </source>
</evidence>
<accession>A0A1G9NCD6</accession>
<keyword evidence="2" id="KW-0328">Glycosyltransferase</keyword>
<sequence length="335" mass="38080">MPQTAIVILNWNGRHYLQQFLPSVVRHRGDSRVIVVDNASTDDSVAVLTHTFPEVEILQLPTNAGFAGGYNQALQQIEAEVYVLLNSDVEVTEGWLESPLALLRQHPRAAACQPKIRSFHAPDYFEYAGAAGGYIDRLGYPFCRGRLFNTLEQDTGQYDDDREVFWASGACLFIKADAFHAVGGFDEDFFAHMEEIDLCWRLRNLGYRIYYCGRSTVYHVGGGTLERSNPRKTYLNFRNGLTLLLKNVPASQLPFILFTRMVLDGIAGIKFLLTDSLKDTRAILKAHASFYRNVARHWRKRQRINTQPLDVGVLPGSLVWSYFIKGKRRFSQLLP</sequence>
<evidence type="ECO:0000313" key="6">
    <source>
        <dbReference type="Proteomes" id="UP000198510"/>
    </source>
</evidence>
<keyword evidence="6" id="KW-1185">Reference proteome</keyword>
<dbReference type="GO" id="GO:0016757">
    <property type="term" value="F:glycosyltransferase activity"/>
    <property type="evidence" value="ECO:0007669"/>
    <property type="project" value="UniProtKB-KW"/>
</dbReference>
<name>A0A1G9NCD6_9BACT</name>
<protein>
    <recommendedName>
        <fullName evidence="4">Glycosyltransferase 2-like domain-containing protein</fullName>
    </recommendedName>
</protein>
<dbReference type="Proteomes" id="UP000198510">
    <property type="component" value="Unassembled WGS sequence"/>
</dbReference>
<dbReference type="CDD" id="cd04186">
    <property type="entry name" value="GT_2_like_c"/>
    <property type="match status" value="1"/>
</dbReference>
<dbReference type="AlphaFoldDB" id="A0A1G9NCD6"/>
<reference evidence="5 6" key="1">
    <citation type="submission" date="2016-10" db="EMBL/GenBank/DDBJ databases">
        <authorList>
            <person name="de Groot N.N."/>
        </authorList>
    </citation>
    <scope>NUCLEOTIDE SEQUENCE [LARGE SCALE GENOMIC DNA]</scope>
    <source>
        <strain evidence="5 6">DSM 25186</strain>
    </source>
</reference>
<dbReference type="SUPFAM" id="SSF53448">
    <property type="entry name" value="Nucleotide-diphospho-sugar transferases"/>
    <property type="match status" value="1"/>
</dbReference>
<dbReference type="Gene3D" id="3.90.550.10">
    <property type="entry name" value="Spore Coat Polysaccharide Biosynthesis Protein SpsA, Chain A"/>
    <property type="match status" value="1"/>
</dbReference>
<dbReference type="PANTHER" id="PTHR43179:SF12">
    <property type="entry name" value="GALACTOFURANOSYLTRANSFERASE GLFT2"/>
    <property type="match status" value="1"/>
</dbReference>
<feature type="domain" description="Glycosyltransferase 2-like" evidence="4">
    <location>
        <begin position="6"/>
        <end position="143"/>
    </location>
</feature>
<keyword evidence="3" id="KW-0808">Transferase</keyword>
<dbReference type="RefSeq" id="WP_089685257.1">
    <property type="nucleotide sequence ID" value="NZ_FNFO01000008.1"/>
</dbReference>
<comment type="similarity">
    <text evidence="1">Belongs to the glycosyltransferase 2 family.</text>
</comment>
<dbReference type="EMBL" id="FNFO01000008">
    <property type="protein sequence ID" value="SDL84099.1"/>
    <property type="molecule type" value="Genomic_DNA"/>
</dbReference>
<dbReference type="Pfam" id="PF00535">
    <property type="entry name" value="Glycos_transf_2"/>
    <property type="match status" value="1"/>
</dbReference>
<dbReference type="InterPro" id="IPR001173">
    <property type="entry name" value="Glyco_trans_2-like"/>
</dbReference>
<organism evidence="5 6">
    <name type="scientific">Catalinimonas alkaloidigena</name>
    <dbReference type="NCBI Taxonomy" id="1075417"/>
    <lineage>
        <taxon>Bacteria</taxon>
        <taxon>Pseudomonadati</taxon>
        <taxon>Bacteroidota</taxon>
        <taxon>Cytophagia</taxon>
        <taxon>Cytophagales</taxon>
        <taxon>Catalimonadaceae</taxon>
        <taxon>Catalinimonas</taxon>
    </lineage>
</organism>
<dbReference type="OrthoDB" id="9771846at2"/>
<evidence type="ECO:0000313" key="5">
    <source>
        <dbReference type="EMBL" id="SDL84099.1"/>
    </source>
</evidence>
<gene>
    <name evidence="5" type="ORF">SAMN05421823_108247</name>
</gene>